<dbReference type="Proteomes" id="UP001281761">
    <property type="component" value="Unassembled WGS sequence"/>
</dbReference>
<gene>
    <name evidence="5" type="ORF">BLNAU_22324</name>
</gene>
<dbReference type="InterPro" id="IPR012677">
    <property type="entry name" value="Nucleotide-bd_a/b_plait_sf"/>
</dbReference>
<evidence type="ECO:0000256" key="3">
    <source>
        <dbReference type="SAM" id="MobiDB-lite"/>
    </source>
</evidence>
<dbReference type="EMBL" id="JARBJD010000384">
    <property type="protein sequence ID" value="KAK2942768.1"/>
    <property type="molecule type" value="Genomic_DNA"/>
</dbReference>
<dbReference type="Pfam" id="PF00076">
    <property type="entry name" value="RRM_1"/>
    <property type="match status" value="2"/>
</dbReference>
<dbReference type="SMART" id="SM00360">
    <property type="entry name" value="RRM"/>
    <property type="match status" value="2"/>
</dbReference>
<dbReference type="PANTHER" id="PTHR48027">
    <property type="entry name" value="HETEROGENEOUS NUCLEAR RIBONUCLEOPROTEIN 87F-RELATED"/>
    <property type="match status" value="1"/>
</dbReference>
<organism evidence="5 6">
    <name type="scientific">Blattamonas nauphoetae</name>
    <dbReference type="NCBI Taxonomy" id="2049346"/>
    <lineage>
        <taxon>Eukaryota</taxon>
        <taxon>Metamonada</taxon>
        <taxon>Preaxostyla</taxon>
        <taxon>Oxymonadida</taxon>
        <taxon>Blattamonas</taxon>
    </lineage>
</organism>
<evidence type="ECO:0000313" key="5">
    <source>
        <dbReference type="EMBL" id="KAK2942768.1"/>
    </source>
</evidence>
<keyword evidence="6" id="KW-1185">Reference proteome</keyword>
<feature type="compositionally biased region" description="Basic residues" evidence="3">
    <location>
        <begin position="18"/>
        <end position="27"/>
    </location>
</feature>
<dbReference type="CDD" id="cd00590">
    <property type="entry name" value="RRM_SF"/>
    <property type="match status" value="1"/>
</dbReference>
<comment type="caution">
    <text evidence="5">The sequence shown here is derived from an EMBL/GenBank/DDBJ whole genome shotgun (WGS) entry which is preliminary data.</text>
</comment>
<name>A0ABQ9WTX3_9EUKA</name>
<dbReference type="InterPro" id="IPR035979">
    <property type="entry name" value="RBD_domain_sf"/>
</dbReference>
<evidence type="ECO:0000256" key="2">
    <source>
        <dbReference type="PROSITE-ProRule" id="PRU00176"/>
    </source>
</evidence>
<feature type="compositionally biased region" description="Polar residues" evidence="3">
    <location>
        <begin position="96"/>
        <end position="114"/>
    </location>
</feature>
<feature type="domain" description="RRM" evidence="4">
    <location>
        <begin position="119"/>
        <end position="196"/>
    </location>
</feature>
<feature type="compositionally biased region" description="Low complexity" evidence="3">
    <location>
        <begin position="79"/>
        <end position="95"/>
    </location>
</feature>
<dbReference type="PROSITE" id="PS50102">
    <property type="entry name" value="RRM"/>
    <property type="match status" value="2"/>
</dbReference>
<evidence type="ECO:0000259" key="4">
    <source>
        <dbReference type="PROSITE" id="PS50102"/>
    </source>
</evidence>
<dbReference type="SUPFAM" id="SSF54928">
    <property type="entry name" value="RNA-binding domain, RBD"/>
    <property type="match status" value="2"/>
</dbReference>
<evidence type="ECO:0000313" key="6">
    <source>
        <dbReference type="Proteomes" id="UP001281761"/>
    </source>
</evidence>
<sequence>MGKGKIPKASKIADKHSRKDHKTAKRSKKEESSDSSSNDSSSDSSFPSTHRVTHRRKKREPITKPSKSSKKSKKEKTSDSSSDLSSSELSSSPSKATTPVVENQSTPAEQSPSPTDKPLTLFIGNVSYSSTIESLIRAFSLYGCNAARILTDKQTGKSKGCGYLEFKTLEGANRAFEEMNNTLVDGRRIRLDVSNGRPSPNQPDTSETTSLHITNLANRTDVITLLREFLPYRPINVEIVVDPKSGKSKGFGYVKFRTREQAEQAMFEMTDYELDGSSIKIEILHPRQPHQGKFTPRGGRGNFT</sequence>
<evidence type="ECO:0000256" key="1">
    <source>
        <dbReference type="ARBA" id="ARBA00022884"/>
    </source>
</evidence>
<protein>
    <submittedName>
        <fullName evidence="5">Nuclear localization sequence-binding protein</fullName>
    </submittedName>
</protein>
<accession>A0ABQ9WTX3</accession>
<dbReference type="InterPro" id="IPR000504">
    <property type="entry name" value="RRM_dom"/>
</dbReference>
<feature type="domain" description="RRM" evidence="4">
    <location>
        <begin position="209"/>
        <end position="286"/>
    </location>
</feature>
<reference evidence="5 6" key="1">
    <citation type="journal article" date="2022" name="bioRxiv">
        <title>Genomics of Preaxostyla Flagellates Illuminates Evolutionary Transitions and the Path Towards Mitochondrial Loss.</title>
        <authorList>
            <person name="Novak L.V.F."/>
            <person name="Treitli S.C."/>
            <person name="Pyrih J."/>
            <person name="Halakuc P."/>
            <person name="Pipaliya S.V."/>
            <person name="Vacek V."/>
            <person name="Brzon O."/>
            <person name="Soukal P."/>
            <person name="Eme L."/>
            <person name="Dacks J.B."/>
            <person name="Karnkowska A."/>
            <person name="Elias M."/>
            <person name="Hampl V."/>
        </authorList>
    </citation>
    <scope>NUCLEOTIDE SEQUENCE [LARGE SCALE GENOMIC DNA]</scope>
    <source>
        <strain evidence="5">NAU3</strain>
        <tissue evidence="5">Gut</tissue>
    </source>
</reference>
<feature type="compositionally biased region" description="Low complexity" evidence="3">
    <location>
        <begin position="34"/>
        <end position="45"/>
    </location>
</feature>
<dbReference type="InterPro" id="IPR052462">
    <property type="entry name" value="SLIRP/GR-RBP-like"/>
</dbReference>
<keyword evidence="1 2" id="KW-0694">RNA-binding</keyword>
<feature type="region of interest" description="Disordered" evidence="3">
    <location>
        <begin position="1"/>
        <end position="118"/>
    </location>
</feature>
<proteinExistence type="predicted"/>
<dbReference type="Gene3D" id="3.30.70.330">
    <property type="match status" value="2"/>
</dbReference>